<sequence>MRAIPGESAVTVLVVGASSTAIEAIEAAGHTVRTGVPADLDAESGDGDPDPDFEAVVAIGESALLAVARRRPSIPVLPVDVPIGPDGADRRAIGAALAGEAPEHASPVLSVSVDGETIERAVMDVTLVTTEPARISEYAVHRTNGRVAAFRADGVVVATPAGSHGYAAAAGGPTFVPGTEAFSIVPIAPFHTQSSQWVVDTGPLSLSVLRDEGEVSLLVDDTDRGVVDPNQRVRLEVDDYVRTLRP</sequence>
<dbReference type="EMBL" id="CP002062">
    <property type="protein sequence ID" value="ADJ15600.1"/>
    <property type="molecule type" value="Genomic_DNA"/>
</dbReference>
<dbReference type="EMBL" id="AOHV01000029">
    <property type="protein sequence ID" value="ELY36322.1"/>
    <property type="molecule type" value="Genomic_DNA"/>
</dbReference>
<proteinExistence type="predicted"/>
<evidence type="ECO:0000313" key="3">
    <source>
        <dbReference type="Proteomes" id="UP000000390"/>
    </source>
</evidence>
<accession>D8J4Y3</accession>
<reference evidence="1 3" key="1">
    <citation type="journal article" date="2010" name="J. Bacteriol.">
        <title>Complete genome sequence of Halalkalicoccus jeotgali B3(T), an extremely halophilic archaeon.</title>
        <authorList>
            <person name="Roh S.W."/>
            <person name="Nam Y.D."/>
            <person name="Nam S.H."/>
            <person name="Choi S.H."/>
            <person name="Park H.S."/>
            <person name="Bae J.W."/>
        </authorList>
    </citation>
    <scope>NUCLEOTIDE SEQUENCE [LARGE SCALE GENOMIC DNA]</scope>
    <source>
        <strain evidence="1">B3</strain>
        <strain evidence="3">DSM 18796 / CECT 7217 / JCM 14584 / KCTC 4019 / B3</strain>
    </source>
</reference>
<dbReference type="Pfam" id="PF20143">
    <property type="entry name" value="NAD_kinase_C"/>
    <property type="match status" value="1"/>
</dbReference>
<dbReference type="InterPro" id="IPR016064">
    <property type="entry name" value="NAD/diacylglycerol_kinase_sf"/>
</dbReference>
<evidence type="ECO:0000313" key="1">
    <source>
        <dbReference type="EMBL" id="ADJ15600.1"/>
    </source>
</evidence>
<dbReference type="KEGG" id="hje:HacjB3_11085"/>
<dbReference type="SUPFAM" id="SSF111331">
    <property type="entry name" value="NAD kinase/diacylglycerol kinase-like"/>
    <property type="match status" value="1"/>
</dbReference>
<keyword evidence="1" id="KW-0418">Kinase</keyword>
<reference evidence="2 4" key="2">
    <citation type="journal article" date="2014" name="PLoS Genet.">
        <title>Phylogenetically driven sequencing of extremely halophilic archaea reveals strategies for static and dynamic osmo-response.</title>
        <authorList>
            <person name="Becker E.A."/>
            <person name="Seitzer P.M."/>
            <person name="Tritt A."/>
            <person name="Larsen D."/>
            <person name="Krusor M."/>
            <person name="Yao A.I."/>
            <person name="Wu D."/>
            <person name="Madern D."/>
            <person name="Eisen J.A."/>
            <person name="Darling A.E."/>
            <person name="Facciotti M.T."/>
        </authorList>
    </citation>
    <scope>NUCLEOTIDE SEQUENCE [LARGE SCALE GENOMIC DNA]</scope>
    <source>
        <strain evidence="2">B3</strain>
        <strain evidence="4">DSM 18796 / CECT 7217 / JCM 14584 / KCTC 4019 / B3</strain>
    </source>
</reference>
<dbReference type="STRING" id="795797.HacjB3_11085"/>
<dbReference type="HOGENOM" id="CLU_008831_2_0_2"/>
<dbReference type="GO" id="GO:0003951">
    <property type="term" value="F:NAD+ kinase activity"/>
    <property type="evidence" value="ECO:0007669"/>
    <property type="project" value="InterPro"/>
</dbReference>
<evidence type="ECO:0000313" key="4">
    <source>
        <dbReference type="Proteomes" id="UP000011645"/>
    </source>
</evidence>
<dbReference type="RefSeq" id="WP_008416847.1">
    <property type="nucleotide sequence ID" value="NC_014297.1"/>
</dbReference>
<name>D8J4Y3_HALJB</name>
<dbReference type="GO" id="GO:0019674">
    <property type="term" value="P:NAD+ metabolic process"/>
    <property type="evidence" value="ECO:0007669"/>
    <property type="project" value="InterPro"/>
</dbReference>
<protein>
    <submittedName>
        <fullName evidence="1">ATP-NAD/AcoX kinase</fullName>
    </submittedName>
</protein>
<dbReference type="Proteomes" id="UP000011645">
    <property type="component" value="Unassembled WGS sequence"/>
</dbReference>
<keyword evidence="1" id="KW-0808">Transferase</keyword>
<dbReference type="GeneID" id="9420030"/>
<dbReference type="PATRIC" id="fig|795797.18.peg.2217"/>
<dbReference type="OrthoDB" id="170401at2157"/>
<gene>
    <name evidence="1" type="ordered locus">HacjB3_11085</name>
    <name evidence="2" type="ORF">C497_11578</name>
</gene>
<evidence type="ECO:0000313" key="2">
    <source>
        <dbReference type="EMBL" id="ELY36322.1"/>
    </source>
</evidence>
<keyword evidence="4" id="KW-1185">Reference proteome</keyword>
<dbReference type="InterPro" id="IPR017437">
    <property type="entry name" value="ATP-NAD_kinase_PpnK-typ_C"/>
</dbReference>
<organism evidence="1 3">
    <name type="scientific">Halalkalicoccus jeotgali (strain DSM 18796 / CECT 7217 / JCM 14584 / KCTC 4019 / B3)</name>
    <dbReference type="NCBI Taxonomy" id="795797"/>
    <lineage>
        <taxon>Archaea</taxon>
        <taxon>Methanobacteriati</taxon>
        <taxon>Methanobacteriota</taxon>
        <taxon>Stenosarchaea group</taxon>
        <taxon>Halobacteria</taxon>
        <taxon>Halobacteriales</taxon>
        <taxon>Halococcaceae</taxon>
        <taxon>Halalkalicoccus</taxon>
    </lineage>
</organism>
<dbReference type="AlphaFoldDB" id="D8J4Y3"/>
<dbReference type="Gene3D" id="2.60.200.30">
    <property type="entry name" value="Probable inorganic polyphosphate/atp-NAD kinase, domain 2"/>
    <property type="match status" value="1"/>
</dbReference>
<dbReference type="eggNOG" id="arCOG01348">
    <property type="taxonomic scope" value="Archaea"/>
</dbReference>
<dbReference type="Proteomes" id="UP000000390">
    <property type="component" value="Chromosome"/>
</dbReference>